<dbReference type="PANTHER" id="PTHR21137:SF35">
    <property type="entry name" value="ODORANT RECEPTOR 19A-RELATED"/>
    <property type="match status" value="1"/>
</dbReference>
<comment type="similarity">
    <text evidence="10">Belongs to the insect chemoreceptor superfamily. Heteromeric odorant receptor channel (TC 1.A.69) family.</text>
</comment>
<keyword evidence="12" id="KW-1185">Reference proteome</keyword>
<proteinExistence type="inferred from homology"/>
<feature type="transmembrane region" description="Helical" evidence="10">
    <location>
        <begin position="182"/>
        <end position="212"/>
    </location>
</feature>
<keyword evidence="5 10" id="KW-0552">Olfaction</keyword>
<feature type="transmembrane region" description="Helical" evidence="10">
    <location>
        <begin position="36"/>
        <end position="57"/>
    </location>
</feature>
<feature type="transmembrane region" description="Helical" evidence="10">
    <location>
        <begin position="257"/>
        <end position="277"/>
    </location>
</feature>
<evidence type="ECO:0000256" key="10">
    <source>
        <dbReference type="RuleBase" id="RU351113"/>
    </source>
</evidence>
<evidence type="ECO:0000256" key="6">
    <source>
        <dbReference type="ARBA" id="ARBA00022989"/>
    </source>
</evidence>
<dbReference type="PANTHER" id="PTHR21137">
    <property type="entry name" value="ODORANT RECEPTOR"/>
    <property type="match status" value="1"/>
</dbReference>
<dbReference type="GO" id="GO:0007165">
    <property type="term" value="P:signal transduction"/>
    <property type="evidence" value="ECO:0007669"/>
    <property type="project" value="UniProtKB-KW"/>
</dbReference>
<reference evidence="11" key="1">
    <citation type="journal article" date="2023" name="G3 (Bethesda)">
        <title>Whole genome assemblies of Zophobas morio and Tenebrio molitor.</title>
        <authorList>
            <person name="Kaur S."/>
            <person name="Stinson S.A."/>
            <person name="diCenzo G.C."/>
        </authorList>
    </citation>
    <scope>NUCLEOTIDE SEQUENCE</scope>
    <source>
        <strain evidence="11">QUZm001</strain>
    </source>
</reference>
<comment type="caution">
    <text evidence="11">The sequence shown here is derived from an EMBL/GenBank/DDBJ whole genome shotgun (WGS) entry which is preliminary data.</text>
</comment>
<dbReference type="GO" id="GO:0005549">
    <property type="term" value="F:odorant binding"/>
    <property type="evidence" value="ECO:0007669"/>
    <property type="project" value="InterPro"/>
</dbReference>
<evidence type="ECO:0000256" key="7">
    <source>
        <dbReference type="ARBA" id="ARBA00023136"/>
    </source>
</evidence>
<evidence type="ECO:0000256" key="3">
    <source>
        <dbReference type="ARBA" id="ARBA00022606"/>
    </source>
</evidence>
<evidence type="ECO:0000256" key="9">
    <source>
        <dbReference type="ARBA" id="ARBA00023224"/>
    </source>
</evidence>
<keyword evidence="3 10" id="KW-0716">Sensory transduction</keyword>
<keyword evidence="9 10" id="KW-0807">Transducer</keyword>
<gene>
    <name evidence="11" type="ORF">Zmor_024933</name>
</gene>
<keyword evidence="6 10" id="KW-1133">Transmembrane helix</keyword>
<feature type="transmembrane region" description="Helical" evidence="10">
    <location>
        <begin position="289"/>
        <end position="310"/>
    </location>
</feature>
<sequence>MANDERFMYESIKQLKIRCLWPFGKSATPFFYCRHILLILNCTQVWIGVILHMIVVTKDHLDVSISGDISVLAALVGLQSMLMTFVWKQKRLVHLIHELTDFSKFNKPKNYANEVHQLNFYSKMYGYYCIVGVLTYIYWRYLEGLQCYENNEVKGLTEICGLIASIWMPFDVEYFPVKQSLYVSHFIICFSMITGGAAISFTTYEVAVGIVLKLQHLQQFLKTVFDNPVEEICKKQLFHCIEYHKHIIRLQELFDGFYKYCNGSYILMAGIIIASLANQYMKENNFGALLHLCGWLFSFFICCHSGQIIISESEKIPNSAFEANWQGVSTDLQKMLLLFIMRSQKKLELHGAPIGVMSYELFIKLIQTSYSYFALLNQST</sequence>
<comment type="caution">
    <text evidence="10">Lacks conserved residue(s) required for the propagation of feature annotation.</text>
</comment>
<keyword evidence="4 10" id="KW-0812">Transmembrane</keyword>
<evidence type="ECO:0000256" key="5">
    <source>
        <dbReference type="ARBA" id="ARBA00022725"/>
    </source>
</evidence>
<dbReference type="GO" id="GO:0004984">
    <property type="term" value="F:olfactory receptor activity"/>
    <property type="evidence" value="ECO:0007669"/>
    <property type="project" value="InterPro"/>
</dbReference>
<dbReference type="GO" id="GO:0005886">
    <property type="term" value="C:plasma membrane"/>
    <property type="evidence" value="ECO:0007669"/>
    <property type="project" value="UniProtKB-SubCell"/>
</dbReference>
<dbReference type="EMBL" id="JALNTZ010000008">
    <property type="protein sequence ID" value="KAJ3642122.1"/>
    <property type="molecule type" value="Genomic_DNA"/>
</dbReference>
<evidence type="ECO:0000256" key="2">
    <source>
        <dbReference type="ARBA" id="ARBA00022475"/>
    </source>
</evidence>
<evidence type="ECO:0000256" key="4">
    <source>
        <dbReference type="ARBA" id="ARBA00022692"/>
    </source>
</evidence>
<dbReference type="InterPro" id="IPR004117">
    <property type="entry name" value="7tm6_olfct_rcpt"/>
</dbReference>
<feature type="transmembrane region" description="Helical" evidence="10">
    <location>
        <begin position="125"/>
        <end position="141"/>
    </location>
</feature>
<keyword evidence="7 10" id="KW-0472">Membrane</keyword>
<organism evidence="11 12">
    <name type="scientific">Zophobas morio</name>
    <dbReference type="NCBI Taxonomy" id="2755281"/>
    <lineage>
        <taxon>Eukaryota</taxon>
        <taxon>Metazoa</taxon>
        <taxon>Ecdysozoa</taxon>
        <taxon>Arthropoda</taxon>
        <taxon>Hexapoda</taxon>
        <taxon>Insecta</taxon>
        <taxon>Pterygota</taxon>
        <taxon>Neoptera</taxon>
        <taxon>Endopterygota</taxon>
        <taxon>Coleoptera</taxon>
        <taxon>Polyphaga</taxon>
        <taxon>Cucujiformia</taxon>
        <taxon>Tenebrionidae</taxon>
        <taxon>Zophobas</taxon>
    </lineage>
</organism>
<name>A0AA38HSU5_9CUCU</name>
<feature type="transmembrane region" description="Helical" evidence="10">
    <location>
        <begin position="69"/>
        <end position="87"/>
    </location>
</feature>
<comment type="subcellular location">
    <subcellularLocation>
        <location evidence="1 10">Cell membrane</location>
        <topology evidence="1 10">Multi-pass membrane protein</topology>
    </subcellularLocation>
</comment>
<accession>A0AA38HSU5</accession>
<evidence type="ECO:0000313" key="11">
    <source>
        <dbReference type="EMBL" id="KAJ3642122.1"/>
    </source>
</evidence>
<evidence type="ECO:0000256" key="8">
    <source>
        <dbReference type="ARBA" id="ARBA00023170"/>
    </source>
</evidence>
<evidence type="ECO:0000313" key="12">
    <source>
        <dbReference type="Proteomes" id="UP001168821"/>
    </source>
</evidence>
<protein>
    <recommendedName>
        <fullName evidence="10">Odorant receptor</fullName>
    </recommendedName>
</protein>
<keyword evidence="8 10" id="KW-0675">Receptor</keyword>
<keyword evidence="2" id="KW-1003">Cell membrane</keyword>
<evidence type="ECO:0000256" key="1">
    <source>
        <dbReference type="ARBA" id="ARBA00004651"/>
    </source>
</evidence>
<dbReference type="Pfam" id="PF02949">
    <property type="entry name" value="7tm_6"/>
    <property type="match status" value="1"/>
</dbReference>
<dbReference type="Proteomes" id="UP001168821">
    <property type="component" value="Unassembled WGS sequence"/>
</dbReference>
<dbReference type="AlphaFoldDB" id="A0AA38HSU5"/>